<reference evidence="6 7" key="1">
    <citation type="submission" date="2022-05" db="EMBL/GenBank/DDBJ databases">
        <authorList>
            <consortium name="Genoscope - CEA"/>
            <person name="William W."/>
        </authorList>
    </citation>
    <scope>NUCLEOTIDE SEQUENCE [LARGE SCALE GENOMIC DNA]</scope>
</reference>
<evidence type="ECO:0000313" key="7">
    <source>
        <dbReference type="Proteomes" id="UP001159428"/>
    </source>
</evidence>
<evidence type="ECO:0000259" key="4">
    <source>
        <dbReference type="SMART" id="SM00198"/>
    </source>
</evidence>
<keyword evidence="1" id="KW-0800">Toxin</keyword>
<keyword evidence="7" id="KW-1185">Reference proteome</keyword>
<evidence type="ECO:0000256" key="3">
    <source>
        <dbReference type="SAM" id="SignalP"/>
    </source>
</evidence>
<dbReference type="Gene3D" id="3.40.33.10">
    <property type="entry name" value="CAP"/>
    <property type="match status" value="1"/>
</dbReference>
<gene>
    <name evidence="6" type="ORF">PMEA_00029156</name>
</gene>
<dbReference type="InterPro" id="IPR001283">
    <property type="entry name" value="CRISP-related"/>
</dbReference>
<dbReference type="FunFam" id="3.40.33.10:FF:000010">
    <property type="entry name" value="Predicted protein"/>
    <property type="match status" value="1"/>
</dbReference>
<dbReference type="SMART" id="SM00198">
    <property type="entry name" value="SCP"/>
    <property type="match status" value="1"/>
</dbReference>
<dbReference type="Pfam" id="PF00188">
    <property type="entry name" value="CAP"/>
    <property type="match status" value="1"/>
</dbReference>
<feature type="signal peptide" evidence="3">
    <location>
        <begin position="1"/>
        <end position="23"/>
    </location>
</feature>
<dbReference type="PANTHER" id="PTHR10334">
    <property type="entry name" value="CYSTEINE-RICH SECRETORY PROTEIN-RELATED"/>
    <property type="match status" value="1"/>
</dbReference>
<dbReference type="PRINTS" id="PR00837">
    <property type="entry name" value="V5TPXLIKE"/>
</dbReference>
<comment type="caution">
    <text evidence="6">The sequence shown here is derived from an EMBL/GenBank/DDBJ whole genome shotgun (WGS) entry which is preliminary data.</text>
</comment>
<keyword evidence="3" id="KW-0732">Signal</keyword>
<name>A0AAU9VYI3_9CNID</name>
<sequence length="460" mass="51708">MASLKMLVSLSTILVMSFQASRAVPLSNIKREFAHDFPEDFNSFADSADCKDERDCSWIPNELEKRPGETLDGYCSKHKNTPAVKQCRKTCKFCKAPASVECKDERDCSWIPKELAKRPEETLDEYCSKHKNTPAIKQCRNTCKFCKEPSPAGEEPSPAECKDERDCSWIPNELAKRPGETLDEYCSKHKNTPAVKQCRNTCKFCKAPSPAVCEDERTDCYALVVKTGGGQALENYCNQWKAEKAIQQCRGTCNLCSKPPSPPIEPETMAPQTEQPTPETAEPSGFQKECLEVHNCYRGFHNAPPLRWSAELTRAAQEWADYLASRDEFVHDPTLEAKGQGENLYYKSPSKRLCNYGEFGPECLSCSEIVTRWYDEEIDYDYATGETKTPFAPILHFTQIVWKATREVGMATAVGHGKLIAVARYSPAGNTKGSFQENVHPPPEEILEAPQRICLPKIVT</sequence>
<dbReference type="SMART" id="SM00254">
    <property type="entry name" value="ShKT"/>
    <property type="match status" value="4"/>
</dbReference>
<feature type="domain" description="SCP" evidence="4">
    <location>
        <begin position="285"/>
        <end position="433"/>
    </location>
</feature>
<feature type="domain" description="ShKT" evidence="5">
    <location>
        <begin position="101"/>
        <end position="147"/>
    </location>
</feature>
<dbReference type="GO" id="GO:0090729">
    <property type="term" value="F:toxin activity"/>
    <property type="evidence" value="ECO:0007669"/>
    <property type="project" value="UniProtKB-KW"/>
</dbReference>
<evidence type="ECO:0000313" key="6">
    <source>
        <dbReference type="EMBL" id="CAH3041316.1"/>
    </source>
</evidence>
<feature type="domain" description="ShKT" evidence="5">
    <location>
        <begin position="160"/>
        <end position="206"/>
    </location>
</feature>
<dbReference type="InterPro" id="IPR034113">
    <property type="entry name" value="SCP_GAPR1-like"/>
</dbReference>
<feature type="chain" id="PRO_5043874544" evidence="3">
    <location>
        <begin position="24"/>
        <end position="460"/>
    </location>
</feature>
<dbReference type="AlphaFoldDB" id="A0AAU9VYI3"/>
<dbReference type="CDD" id="cd05382">
    <property type="entry name" value="CAP_GAPR1-like"/>
    <property type="match status" value="1"/>
</dbReference>
<evidence type="ECO:0000259" key="5">
    <source>
        <dbReference type="SMART" id="SM00254"/>
    </source>
</evidence>
<dbReference type="InterPro" id="IPR003582">
    <property type="entry name" value="ShKT_dom"/>
</dbReference>
<dbReference type="InterPro" id="IPR035940">
    <property type="entry name" value="CAP_sf"/>
</dbReference>
<feature type="region of interest" description="Disordered" evidence="2">
    <location>
        <begin position="264"/>
        <end position="284"/>
    </location>
</feature>
<feature type="domain" description="ShKT" evidence="5">
    <location>
        <begin position="49"/>
        <end position="95"/>
    </location>
</feature>
<evidence type="ECO:0000256" key="1">
    <source>
        <dbReference type="ARBA" id="ARBA00022656"/>
    </source>
</evidence>
<dbReference type="Proteomes" id="UP001159428">
    <property type="component" value="Unassembled WGS sequence"/>
</dbReference>
<proteinExistence type="predicted"/>
<accession>A0AAU9VYI3</accession>
<evidence type="ECO:0000256" key="2">
    <source>
        <dbReference type="SAM" id="MobiDB-lite"/>
    </source>
</evidence>
<feature type="domain" description="ShKT" evidence="5">
    <location>
        <begin position="212"/>
        <end position="257"/>
    </location>
</feature>
<dbReference type="SUPFAM" id="SSF55797">
    <property type="entry name" value="PR-1-like"/>
    <property type="match status" value="1"/>
</dbReference>
<dbReference type="InterPro" id="IPR014044">
    <property type="entry name" value="CAP_dom"/>
</dbReference>
<organism evidence="6 7">
    <name type="scientific">Pocillopora meandrina</name>
    <dbReference type="NCBI Taxonomy" id="46732"/>
    <lineage>
        <taxon>Eukaryota</taxon>
        <taxon>Metazoa</taxon>
        <taxon>Cnidaria</taxon>
        <taxon>Anthozoa</taxon>
        <taxon>Hexacorallia</taxon>
        <taxon>Scleractinia</taxon>
        <taxon>Astrocoeniina</taxon>
        <taxon>Pocilloporidae</taxon>
        <taxon>Pocillopora</taxon>
    </lineage>
</organism>
<protein>
    <submittedName>
        <fullName evidence="6">Uncharacterized protein</fullName>
    </submittedName>
</protein>
<dbReference type="EMBL" id="CALNXJ010000006">
    <property type="protein sequence ID" value="CAH3041316.1"/>
    <property type="molecule type" value="Genomic_DNA"/>
</dbReference>